<dbReference type="Gene3D" id="1.10.287.1260">
    <property type="match status" value="1"/>
</dbReference>
<name>A0A7W7SGI8_9ACTN</name>
<reference evidence="7 8" key="1">
    <citation type="submission" date="2020-08" db="EMBL/GenBank/DDBJ databases">
        <title>Sequencing the genomes of 1000 actinobacteria strains.</title>
        <authorList>
            <person name="Klenk H.-P."/>
        </authorList>
    </citation>
    <scope>NUCLEOTIDE SEQUENCE [LARGE SCALE GENOMIC DNA]</scope>
    <source>
        <strain evidence="7 8">DSM 44786</strain>
    </source>
</reference>
<protein>
    <submittedName>
        <fullName evidence="7">Small-conductance mechanosensitive channel</fullName>
    </submittedName>
</protein>
<feature type="domain" description="Mechanosensitive ion channel MscS" evidence="6">
    <location>
        <begin position="174"/>
        <end position="239"/>
    </location>
</feature>
<accession>A0A7W7SGI8</accession>
<dbReference type="RefSeq" id="WP_313068721.1">
    <property type="nucleotide sequence ID" value="NZ_JACHJR010000001.1"/>
</dbReference>
<feature type="transmembrane region" description="Helical" evidence="5">
    <location>
        <begin position="151"/>
        <end position="170"/>
    </location>
</feature>
<keyword evidence="2 5" id="KW-0812">Transmembrane</keyword>
<dbReference type="EMBL" id="JACHJR010000001">
    <property type="protein sequence ID" value="MBB4950019.1"/>
    <property type="molecule type" value="Genomic_DNA"/>
</dbReference>
<evidence type="ECO:0000256" key="1">
    <source>
        <dbReference type="ARBA" id="ARBA00004370"/>
    </source>
</evidence>
<keyword evidence="3 5" id="KW-1133">Transmembrane helix</keyword>
<evidence type="ECO:0000313" key="7">
    <source>
        <dbReference type="EMBL" id="MBB4950019.1"/>
    </source>
</evidence>
<dbReference type="AlphaFoldDB" id="A0A7W7SGI8"/>
<dbReference type="InterPro" id="IPR023408">
    <property type="entry name" value="MscS_beta-dom_sf"/>
</dbReference>
<evidence type="ECO:0000256" key="4">
    <source>
        <dbReference type="ARBA" id="ARBA00023136"/>
    </source>
</evidence>
<dbReference type="PANTHER" id="PTHR30566">
    <property type="entry name" value="YNAI-RELATED MECHANOSENSITIVE ION CHANNEL"/>
    <property type="match status" value="1"/>
</dbReference>
<keyword evidence="8" id="KW-1185">Reference proteome</keyword>
<dbReference type="PANTHER" id="PTHR30566:SF25">
    <property type="entry name" value="INNER MEMBRANE PROTEIN"/>
    <property type="match status" value="1"/>
</dbReference>
<evidence type="ECO:0000256" key="2">
    <source>
        <dbReference type="ARBA" id="ARBA00022692"/>
    </source>
</evidence>
<dbReference type="GO" id="GO:0016020">
    <property type="term" value="C:membrane"/>
    <property type="evidence" value="ECO:0007669"/>
    <property type="project" value="UniProtKB-SubCell"/>
</dbReference>
<evidence type="ECO:0000256" key="5">
    <source>
        <dbReference type="SAM" id="Phobius"/>
    </source>
</evidence>
<dbReference type="Gene3D" id="2.30.30.60">
    <property type="match status" value="1"/>
</dbReference>
<proteinExistence type="predicted"/>
<dbReference type="InterPro" id="IPR006685">
    <property type="entry name" value="MscS_channel_2nd"/>
</dbReference>
<dbReference type="Pfam" id="PF00924">
    <property type="entry name" value="MS_channel_2nd"/>
    <property type="match status" value="1"/>
</dbReference>
<gene>
    <name evidence="7" type="ORF">F4556_005554</name>
</gene>
<evidence type="ECO:0000313" key="8">
    <source>
        <dbReference type="Proteomes" id="UP000573327"/>
    </source>
</evidence>
<sequence>MLWPLVSLLAVVLVTLAVGWVADQVLQRVAGRHPEAPVWALLRRCRVPLQLVVCSSLLIGTQPIERLFDLEGDDTHHVLLLALFASIGWLAIRIVAALLEAFFTRYEAVADPARVQRVRTQLGLTRRVVSALIAVVTVAVMLLTFQAMRTIGASLLASAGIIGIVAGIAAQSALGNFFAGLQIAFGDTVRIGDTVFVEGQQGTVEEITLSYLVIRLWDYRRLIVPTSYFVSKPFENWTRKDPGLLGSVLLHLDHTTPVGELRTALGDFLPTTPLWDTLEWSLQVTDTTPSTIVIRATMTARTPDDVALLRFAVREHLVAYLRDTHPTALPRVRTGEGE</sequence>
<keyword evidence="4 5" id="KW-0472">Membrane</keyword>
<dbReference type="GO" id="GO:0055085">
    <property type="term" value="P:transmembrane transport"/>
    <property type="evidence" value="ECO:0007669"/>
    <property type="project" value="InterPro"/>
</dbReference>
<dbReference type="Proteomes" id="UP000573327">
    <property type="component" value="Unassembled WGS sequence"/>
</dbReference>
<evidence type="ECO:0000259" key="6">
    <source>
        <dbReference type="Pfam" id="PF00924"/>
    </source>
</evidence>
<evidence type="ECO:0000256" key="3">
    <source>
        <dbReference type="ARBA" id="ARBA00022989"/>
    </source>
</evidence>
<comment type="subcellular location">
    <subcellularLocation>
        <location evidence="1">Membrane</location>
    </subcellularLocation>
</comment>
<feature type="transmembrane region" description="Helical" evidence="5">
    <location>
        <begin position="78"/>
        <end position="103"/>
    </location>
</feature>
<comment type="caution">
    <text evidence="7">The sequence shown here is derived from an EMBL/GenBank/DDBJ whole genome shotgun (WGS) entry which is preliminary data.</text>
</comment>
<feature type="transmembrane region" description="Helical" evidence="5">
    <location>
        <begin position="124"/>
        <end position="145"/>
    </location>
</feature>
<dbReference type="InterPro" id="IPR010920">
    <property type="entry name" value="LSM_dom_sf"/>
</dbReference>
<dbReference type="SUPFAM" id="SSF50182">
    <property type="entry name" value="Sm-like ribonucleoproteins"/>
    <property type="match status" value="1"/>
</dbReference>
<organism evidence="7 8">
    <name type="scientific">Kitasatospora gansuensis</name>
    <dbReference type="NCBI Taxonomy" id="258050"/>
    <lineage>
        <taxon>Bacteria</taxon>
        <taxon>Bacillati</taxon>
        <taxon>Actinomycetota</taxon>
        <taxon>Actinomycetes</taxon>
        <taxon>Kitasatosporales</taxon>
        <taxon>Streptomycetaceae</taxon>
        <taxon>Kitasatospora</taxon>
    </lineage>
</organism>